<evidence type="ECO:0000256" key="2">
    <source>
        <dbReference type="ARBA" id="ARBA00005300"/>
    </source>
</evidence>
<keyword evidence="5" id="KW-0479">Metal-binding</keyword>
<evidence type="ECO:0000259" key="8">
    <source>
        <dbReference type="PROSITE" id="PS50879"/>
    </source>
</evidence>
<evidence type="ECO:0000313" key="10">
    <source>
        <dbReference type="Proteomes" id="UP000094569"/>
    </source>
</evidence>
<name>A0A1E3BGW9_ASPCR</name>
<dbReference type="CDD" id="cd09276">
    <property type="entry name" value="Rnase_HI_RT_non_LTR"/>
    <property type="match status" value="1"/>
</dbReference>
<protein>
    <recommendedName>
        <fullName evidence="3">ribonuclease H</fullName>
        <ecNumber evidence="3">3.1.26.4</ecNumber>
    </recommendedName>
</protein>
<accession>A0A1E3BGW9</accession>
<evidence type="ECO:0000256" key="5">
    <source>
        <dbReference type="ARBA" id="ARBA00022723"/>
    </source>
</evidence>
<sequence length="257" mass="28337">MVVYTDGSKGKEETTAGAGCVEYWGTKRTKIFCGHTELPNQEVFDVEARAALLGLKAALTDSTAQFSTNLYICLDNLEAVQQLQGPPTGSSQLVFRRFQAVAQTWPCCPRAPGVQPGRVQVKWVPGHTGIEGNEEADKEAKLGCHAPQELSPTPASIAAAKRAARRVHWQAFTQYWSDKAPKRYKDLGIGLEKCPPELPLPHSAALLLAARHSHGDFAEYHERFEHDEALLRCSCGHRKEPSHFYYCCDGRKAAAHP</sequence>
<dbReference type="GO" id="GO:0043137">
    <property type="term" value="P:DNA replication, removal of RNA primer"/>
    <property type="evidence" value="ECO:0007669"/>
    <property type="project" value="TreeGrafter"/>
</dbReference>
<dbReference type="PANTHER" id="PTHR10642">
    <property type="entry name" value="RIBONUCLEASE H1"/>
    <property type="match status" value="1"/>
</dbReference>
<dbReference type="SUPFAM" id="SSF53098">
    <property type="entry name" value="Ribonuclease H-like"/>
    <property type="match status" value="1"/>
</dbReference>
<evidence type="ECO:0000256" key="6">
    <source>
        <dbReference type="ARBA" id="ARBA00022759"/>
    </source>
</evidence>
<dbReference type="VEuPathDB" id="FungiDB:SI65_03263"/>
<dbReference type="OrthoDB" id="4357294at2759"/>
<dbReference type="GO" id="GO:0003676">
    <property type="term" value="F:nucleic acid binding"/>
    <property type="evidence" value="ECO:0007669"/>
    <property type="project" value="InterPro"/>
</dbReference>
<dbReference type="Gene3D" id="3.30.420.10">
    <property type="entry name" value="Ribonuclease H-like superfamily/Ribonuclease H"/>
    <property type="match status" value="1"/>
</dbReference>
<dbReference type="EC" id="3.1.26.4" evidence="3"/>
<dbReference type="EMBL" id="JXNT01000003">
    <property type="protein sequence ID" value="ODM20210.1"/>
    <property type="molecule type" value="Genomic_DNA"/>
</dbReference>
<dbReference type="Proteomes" id="UP000094569">
    <property type="component" value="Unassembled WGS sequence"/>
</dbReference>
<feature type="domain" description="RNase H type-1" evidence="8">
    <location>
        <begin position="1"/>
        <end position="145"/>
    </location>
</feature>
<dbReference type="GO" id="GO:0046872">
    <property type="term" value="F:metal ion binding"/>
    <property type="evidence" value="ECO:0007669"/>
    <property type="project" value="UniProtKB-KW"/>
</dbReference>
<dbReference type="AlphaFoldDB" id="A0A1E3BGW9"/>
<dbReference type="PANTHER" id="PTHR10642:SF26">
    <property type="entry name" value="RIBONUCLEASE H1"/>
    <property type="match status" value="1"/>
</dbReference>
<keyword evidence="7" id="KW-0378">Hydrolase</keyword>
<reference evidence="9 10" key="1">
    <citation type="journal article" date="2016" name="BMC Genomics">
        <title>Comparative genomic and transcriptomic analyses of the Fuzhuan brick tea-fermentation fungus Aspergillus cristatus.</title>
        <authorList>
            <person name="Ge Y."/>
            <person name="Wang Y."/>
            <person name="Liu Y."/>
            <person name="Tan Y."/>
            <person name="Ren X."/>
            <person name="Zhang X."/>
            <person name="Hyde K.D."/>
            <person name="Liu Y."/>
            <person name="Liu Z."/>
        </authorList>
    </citation>
    <scope>NUCLEOTIDE SEQUENCE [LARGE SCALE GENOMIC DNA]</scope>
    <source>
        <strain evidence="9 10">GZAAS20.1005</strain>
    </source>
</reference>
<comment type="catalytic activity">
    <reaction evidence="1">
        <text>Endonucleolytic cleavage to 5'-phosphomonoester.</text>
        <dbReference type="EC" id="3.1.26.4"/>
    </reaction>
</comment>
<dbReference type="InterPro" id="IPR050092">
    <property type="entry name" value="RNase_H"/>
</dbReference>
<comment type="similarity">
    <text evidence="2">Belongs to the RNase H family.</text>
</comment>
<evidence type="ECO:0000256" key="3">
    <source>
        <dbReference type="ARBA" id="ARBA00012180"/>
    </source>
</evidence>
<keyword evidence="4" id="KW-0540">Nuclease</keyword>
<evidence type="ECO:0000256" key="1">
    <source>
        <dbReference type="ARBA" id="ARBA00000077"/>
    </source>
</evidence>
<evidence type="ECO:0000256" key="7">
    <source>
        <dbReference type="ARBA" id="ARBA00022801"/>
    </source>
</evidence>
<evidence type="ECO:0000313" key="9">
    <source>
        <dbReference type="EMBL" id="ODM20210.1"/>
    </source>
</evidence>
<evidence type="ECO:0000256" key="4">
    <source>
        <dbReference type="ARBA" id="ARBA00022722"/>
    </source>
</evidence>
<dbReference type="InterPro" id="IPR002156">
    <property type="entry name" value="RNaseH_domain"/>
</dbReference>
<proteinExistence type="inferred from homology"/>
<dbReference type="PROSITE" id="PS50879">
    <property type="entry name" value="RNASE_H_1"/>
    <property type="match status" value="1"/>
</dbReference>
<dbReference type="Pfam" id="PF00075">
    <property type="entry name" value="RNase_H"/>
    <property type="match status" value="1"/>
</dbReference>
<dbReference type="InterPro" id="IPR012337">
    <property type="entry name" value="RNaseH-like_sf"/>
</dbReference>
<organism evidence="9 10">
    <name type="scientific">Aspergillus cristatus</name>
    <name type="common">Chinese Fuzhuan brick tea-fermentation fungus</name>
    <name type="synonym">Eurotium cristatum</name>
    <dbReference type="NCBI Taxonomy" id="573508"/>
    <lineage>
        <taxon>Eukaryota</taxon>
        <taxon>Fungi</taxon>
        <taxon>Dikarya</taxon>
        <taxon>Ascomycota</taxon>
        <taxon>Pezizomycotina</taxon>
        <taxon>Eurotiomycetes</taxon>
        <taxon>Eurotiomycetidae</taxon>
        <taxon>Eurotiales</taxon>
        <taxon>Aspergillaceae</taxon>
        <taxon>Aspergillus</taxon>
        <taxon>Aspergillus subgen. Aspergillus</taxon>
    </lineage>
</organism>
<keyword evidence="10" id="KW-1185">Reference proteome</keyword>
<keyword evidence="6" id="KW-0255">Endonuclease</keyword>
<dbReference type="GO" id="GO:0004523">
    <property type="term" value="F:RNA-DNA hybrid ribonuclease activity"/>
    <property type="evidence" value="ECO:0007669"/>
    <property type="project" value="UniProtKB-EC"/>
</dbReference>
<comment type="caution">
    <text evidence="9">The sequence shown here is derived from an EMBL/GenBank/DDBJ whole genome shotgun (WGS) entry which is preliminary data.</text>
</comment>
<dbReference type="InterPro" id="IPR036397">
    <property type="entry name" value="RNaseH_sf"/>
</dbReference>
<gene>
    <name evidence="9" type="ORF">SI65_03263</name>
</gene>